<dbReference type="InterPro" id="IPR052162">
    <property type="entry name" value="Sensor_kinase/Photoreceptor"/>
</dbReference>
<dbReference type="eggNOG" id="COG4191">
    <property type="taxonomic scope" value="Bacteria"/>
</dbReference>
<dbReference type="PROSITE" id="PS50113">
    <property type="entry name" value="PAC"/>
    <property type="match status" value="4"/>
</dbReference>
<dbReference type="InterPro" id="IPR013655">
    <property type="entry name" value="PAS_fold_3"/>
</dbReference>
<feature type="domain" description="PAC" evidence="8">
    <location>
        <begin position="353"/>
        <end position="405"/>
    </location>
</feature>
<dbReference type="GO" id="GO:0000155">
    <property type="term" value="F:phosphorelay sensor kinase activity"/>
    <property type="evidence" value="ECO:0007669"/>
    <property type="project" value="InterPro"/>
</dbReference>
<dbReference type="EC" id="2.7.13.3" evidence="2"/>
<dbReference type="Gene3D" id="3.30.565.10">
    <property type="entry name" value="Histidine kinase-like ATPase, C-terminal domain"/>
    <property type="match status" value="1"/>
</dbReference>
<evidence type="ECO:0000256" key="5">
    <source>
        <dbReference type="ARBA" id="ARBA00022777"/>
    </source>
</evidence>
<feature type="domain" description="Histidine kinase" evidence="7">
    <location>
        <begin position="857"/>
        <end position="1074"/>
    </location>
</feature>
<dbReference type="InterPro" id="IPR000700">
    <property type="entry name" value="PAS-assoc_C"/>
</dbReference>
<keyword evidence="3" id="KW-0597">Phosphoprotein</keyword>
<dbReference type="PROSITE" id="PS50109">
    <property type="entry name" value="HIS_KIN"/>
    <property type="match status" value="1"/>
</dbReference>
<evidence type="ECO:0000259" key="7">
    <source>
        <dbReference type="PROSITE" id="PS50109"/>
    </source>
</evidence>
<keyword evidence="5" id="KW-0418">Kinase</keyword>
<dbReference type="InterPro" id="IPR004358">
    <property type="entry name" value="Sig_transdc_His_kin-like_C"/>
</dbReference>
<dbReference type="InterPro" id="IPR000014">
    <property type="entry name" value="PAS"/>
</dbReference>
<comment type="caution">
    <text evidence="9">The sequence shown here is derived from an EMBL/GenBank/DDBJ whole genome shotgun (WGS) entry which is preliminary data.</text>
</comment>
<sequence>MNKYVSFLYHNHLNDVIELCLKRLKEGNHFISFSIFPIFTESKELLKNEVEYFLNALMKNQGIDEIRMLISEMQLGNRSFKPDLTDIQSILYNRKFILLDFLNNYTKDAEELIRLVKDIEKSFHDQEMYAVASMEEFRKKALDKFKLLFDNTESLAHLAHCELDYIKGTIKCSKEFYEIFGIAHQTKLSFDLLKHMTIYENGFDPFSETLTQKFTDGKPNFHEFKVRRNDQEIRTIYSEDFPLEDNEGKIIGLRRVVQDVTQLRNLESEIGKEESLLKRIFENLPILIGIYDVDENRLVYANYATRELFEFASEYIYESKFTTVIENILTHEDKGKLHNSILEYPDTNEDSYPALEYKVILPNNRNIWFYFKAIVFKRENEHVKEVLISAVDITSLKETEEKLKLNEEKLILAQKIAKVGSYDWNIEKGTSIISEDLVEIYGLPSGTKSFHYPEFIKIVRSDFQPKMNENMNQIINGTMDFLEDEIVIVMPNKSEKDVLSKSHIYRNSLGHPYRVIGTIMDITSIKENERKIEKKNKELQQAYVNLESIQNKLEENNIELERRVANRTQELKNINERYEVFIKQSSIGLCRFEFKDITFIDTTLSIQEQVELISKHIHIAEVNDCLVNILGVENQQKLIGHRLREFVEISDQHLNLKIQKAIQSDYKIREIEALGKHTKEKPVYLHMKIEGVVENGKLIRAWGIITDISARKYSEIALRESEHRYKTLSEAIPGFTWTALPDGKNDYINKRWFDYTGASYEKSRDWKWLEFIHPDEVEITLTRWKNCLESGDIYENEYRIRRFDGIYRWYQVRAIPIKNNNDKITKWIGIQTDIDDKKRSEEKLKQQNEDLDNFIYMVSHDLKAPVSNIEGLVSVMHGLLDEKNINKEGITDILKMIESSIGKFRNNLFELIEIAKSQKTSTENSEDIYLANILKEVKAMLEEPIKKYNAIIKEDFSEIPTIKFAKKNLQSILHNLISNAIKYHSPNRIPEIFINTRLEENYIVLSVKDNGLGLEKEQADKIFSEFKRLHKDVEGSGVGLYLVKRIITNSGGKIEVESENGKGSVFKVYFKSNNQKA</sequence>
<dbReference type="RefSeq" id="WP_052430251.1">
    <property type="nucleotide sequence ID" value="NZ_BBLT01000006.1"/>
</dbReference>
<dbReference type="InterPro" id="IPR005467">
    <property type="entry name" value="His_kinase_dom"/>
</dbReference>
<dbReference type="Gene3D" id="2.10.70.100">
    <property type="match status" value="1"/>
</dbReference>
<dbReference type="InterPro" id="IPR001610">
    <property type="entry name" value="PAC"/>
</dbReference>
<evidence type="ECO:0000256" key="1">
    <source>
        <dbReference type="ARBA" id="ARBA00000085"/>
    </source>
</evidence>
<feature type="domain" description="PAC" evidence="8">
    <location>
        <begin position="794"/>
        <end position="846"/>
    </location>
</feature>
<name>A0A098LIH1_9BACT</name>
<dbReference type="PANTHER" id="PTHR43304">
    <property type="entry name" value="PHYTOCHROME-LIKE PROTEIN CPH1"/>
    <property type="match status" value="1"/>
</dbReference>
<dbReference type="Pfam" id="PF02518">
    <property type="entry name" value="HATPase_c"/>
    <property type="match status" value="1"/>
</dbReference>
<dbReference type="Gene3D" id="3.30.450.20">
    <property type="entry name" value="PAS domain"/>
    <property type="match status" value="5"/>
</dbReference>
<reference evidence="9 10" key="1">
    <citation type="submission" date="2014-09" db="EMBL/GenBank/DDBJ databases">
        <title>Sporocytophaga myxococcoides PG-01 genome sequencing.</title>
        <authorList>
            <person name="Liu L."/>
            <person name="Gao P.J."/>
            <person name="Chen G.J."/>
            <person name="Wang L.S."/>
        </authorList>
    </citation>
    <scope>NUCLEOTIDE SEQUENCE [LARGE SCALE GENOMIC DNA]</scope>
    <source>
        <strain evidence="9 10">PG-01</strain>
    </source>
</reference>
<dbReference type="EMBL" id="BBLT01000006">
    <property type="protein sequence ID" value="GAL85973.1"/>
    <property type="molecule type" value="Genomic_DNA"/>
</dbReference>
<comment type="catalytic activity">
    <reaction evidence="1">
        <text>ATP + protein L-histidine = ADP + protein N-phospho-L-histidine.</text>
        <dbReference type="EC" id="2.7.13.3"/>
    </reaction>
</comment>
<keyword evidence="10" id="KW-1185">Reference proteome</keyword>
<dbReference type="InterPro" id="IPR036097">
    <property type="entry name" value="HisK_dim/P_sf"/>
</dbReference>
<evidence type="ECO:0000313" key="9">
    <source>
        <dbReference type="EMBL" id="GAL85973.1"/>
    </source>
</evidence>
<dbReference type="SMART" id="SM00387">
    <property type="entry name" value="HATPase_c"/>
    <property type="match status" value="1"/>
</dbReference>
<dbReference type="InterPro" id="IPR003661">
    <property type="entry name" value="HisK_dim/P_dom"/>
</dbReference>
<gene>
    <name evidence="9" type="ORF">MYP_3202</name>
</gene>
<dbReference type="SUPFAM" id="SSF55785">
    <property type="entry name" value="PYP-like sensor domain (PAS domain)"/>
    <property type="match status" value="5"/>
</dbReference>
<protein>
    <recommendedName>
        <fullName evidence="2">histidine kinase</fullName>
        <ecNumber evidence="2">2.7.13.3</ecNumber>
    </recommendedName>
</protein>
<dbReference type="Gene3D" id="1.10.287.130">
    <property type="match status" value="1"/>
</dbReference>
<dbReference type="eggNOG" id="COG4251">
    <property type="taxonomic scope" value="Bacteria"/>
</dbReference>
<dbReference type="NCBIfam" id="TIGR00229">
    <property type="entry name" value="sensory_box"/>
    <property type="match status" value="1"/>
</dbReference>
<feature type="coiled-coil region" evidence="6">
    <location>
        <begin position="522"/>
        <end position="577"/>
    </location>
</feature>
<dbReference type="AlphaFoldDB" id="A0A098LIH1"/>
<dbReference type="CDD" id="cd00130">
    <property type="entry name" value="PAS"/>
    <property type="match status" value="1"/>
</dbReference>
<dbReference type="InterPro" id="IPR036890">
    <property type="entry name" value="HATPase_C_sf"/>
</dbReference>
<dbReference type="SMART" id="SM00086">
    <property type="entry name" value="PAC"/>
    <property type="match status" value="5"/>
</dbReference>
<evidence type="ECO:0000256" key="6">
    <source>
        <dbReference type="SAM" id="Coils"/>
    </source>
</evidence>
<keyword evidence="6" id="KW-0175">Coiled coil</keyword>
<evidence type="ECO:0000256" key="2">
    <source>
        <dbReference type="ARBA" id="ARBA00012438"/>
    </source>
</evidence>
<feature type="domain" description="PAC" evidence="8">
    <location>
        <begin position="220"/>
        <end position="272"/>
    </location>
</feature>
<keyword evidence="4" id="KW-0808">Transferase</keyword>
<dbReference type="PANTHER" id="PTHR43304:SF1">
    <property type="entry name" value="PAC DOMAIN-CONTAINING PROTEIN"/>
    <property type="match status" value="1"/>
</dbReference>
<dbReference type="Pfam" id="PF13426">
    <property type="entry name" value="PAS_9"/>
    <property type="match status" value="1"/>
</dbReference>
<evidence type="ECO:0000259" key="8">
    <source>
        <dbReference type="PROSITE" id="PS50113"/>
    </source>
</evidence>
<dbReference type="CDD" id="cd00082">
    <property type="entry name" value="HisKA"/>
    <property type="match status" value="1"/>
</dbReference>
<dbReference type="Proteomes" id="UP000030185">
    <property type="component" value="Unassembled WGS sequence"/>
</dbReference>
<dbReference type="SUPFAM" id="SSF47384">
    <property type="entry name" value="Homodimeric domain of signal transducing histidine kinase"/>
    <property type="match status" value="1"/>
</dbReference>
<dbReference type="PRINTS" id="PR00344">
    <property type="entry name" value="BCTRLSENSOR"/>
</dbReference>
<evidence type="ECO:0000256" key="3">
    <source>
        <dbReference type="ARBA" id="ARBA00022553"/>
    </source>
</evidence>
<dbReference type="InterPro" id="IPR003594">
    <property type="entry name" value="HATPase_dom"/>
</dbReference>
<proteinExistence type="predicted"/>
<dbReference type="FunFam" id="3.30.450.20:FF:000099">
    <property type="entry name" value="Sensory box sensor histidine kinase"/>
    <property type="match status" value="1"/>
</dbReference>
<dbReference type="Pfam" id="PF08447">
    <property type="entry name" value="PAS_3"/>
    <property type="match status" value="1"/>
</dbReference>
<accession>A0A098LIH1</accession>
<dbReference type="STRING" id="153721.MYP_3202"/>
<dbReference type="OrthoDB" id="9124519at2"/>
<evidence type="ECO:0000256" key="4">
    <source>
        <dbReference type="ARBA" id="ARBA00022679"/>
    </source>
</evidence>
<feature type="domain" description="PAC" evidence="8">
    <location>
        <begin position="482"/>
        <end position="534"/>
    </location>
</feature>
<dbReference type="SMART" id="SM00091">
    <property type="entry name" value="PAS"/>
    <property type="match status" value="2"/>
</dbReference>
<organism evidence="9 10">
    <name type="scientific">Sporocytophaga myxococcoides</name>
    <dbReference type="NCBI Taxonomy" id="153721"/>
    <lineage>
        <taxon>Bacteria</taxon>
        <taxon>Pseudomonadati</taxon>
        <taxon>Bacteroidota</taxon>
        <taxon>Cytophagia</taxon>
        <taxon>Cytophagales</taxon>
        <taxon>Cytophagaceae</taxon>
        <taxon>Sporocytophaga</taxon>
    </lineage>
</organism>
<dbReference type="InterPro" id="IPR035965">
    <property type="entry name" value="PAS-like_dom_sf"/>
</dbReference>
<dbReference type="SUPFAM" id="SSF55874">
    <property type="entry name" value="ATPase domain of HSP90 chaperone/DNA topoisomerase II/histidine kinase"/>
    <property type="match status" value="1"/>
</dbReference>
<evidence type="ECO:0000313" key="10">
    <source>
        <dbReference type="Proteomes" id="UP000030185"/>
    </source>
</evidence>